<dbReference type="GO" id="GO:0005737">
    <property type="term" value="C:cytoplasm"/>
    <property type="evidence" value="ECO:0007669"/>
    <property type="project" value="TreeGrafter"/>
</dbReference>
<evidence type="ECO:0000256" key="2">
    <source>
        <dbReference type="ARBA" id="ARBA00023277"/>
    </source>
</evidence>
<dbReference type="GO" id="GO:0006043">
    <property type="term" value="P:glucosamine catabolic process"/>
    <property type="evidence" value="ECO:0007669"/>
    <property type="project" value="TreeGrafter"/>
</dbReference>
<dbReference type="Pfam" id="PF01182">
    <property type="entry name" value="Glucosamine_iso"/>
    <property type="match status" value="1"/>
</dbReference>
<dbReference type="EMBL" id="JACRTG010000018">
    <property type="protein sequence ID" value="MBC8588007.1"/>
    <property type="molecule type" value="Genomic_DNA"/>
</dbReference>
<protein>
    <submittedName>
        <fullName evidence="4">Glucosamine-6-phosphate deaminase</fullName>
    </submittedName>
</protein>
<sequence length="242" mass="27487">MVIKVFKDYDNLSRFAAKIIAEQVHAKPNTVFCLPGGSSPIGMYKELVTMYKKGEVDFKDMIAFDMDAYISLGPNHKNSYAYFNNIHFLNHVNVKESNRFMPNVFAENLEEEAIRYSEKIEEFGGLDISVTGVGDNGHICFNEPGSYLLAKYHIANLHEETIKANSRFFNDISEVPIQAFTLGLEEVMKCKTFLVIASGKKKAPILGKMFKNDHIYSEYPVTFLRMHPNCIFLLDEDAASEI</sequence>
<evidence type="ECO:0000313" key="4">
    <source>
        <dbReference type="EMBL" id="MBC8588007.1"/>
    </source>
</evidence>
<dbReference type="InterPro" id="IPR006148">
    <property type="entry name" value="Glc/Gal-6P_isomerase"/>
</dbReference>
<dbReference type="InterPro" id="IPR004547">
    <property type="entry name" value="Glucosamine6P_isomerase"/>
</dbReference>
<dbReference type="GO" id="GO:0042802">
    <property type="term" value="F:identical protein binding"/>
    <property type="evidence" value="ECO:0007669"/>
    <property type="project" value="TreeGrafter"/>
</dbReference>
<gene>
    <name evidence="4" type="ORF">H8707_07125</name>
</gene>
<feature type="domain" description="Glucosamine/galactosamine-6-phosphate isomerase" evidence="3">
    <location>
        <begin position="12"/>
        <end position="225"/>
    </location>
</feature>
<dbReference type="AlphaFoldDB" id="A0A926EWU9"/>
<accession>A0A926EWU9</accession>
<comment type="caution">
    <text evidence="4">The sequence shown here is derived from an EMBL/GenBank/DDBJ whole genome shotgun (WGS) entry which is preliminary data.</text>
</comment>
<dbReference type="InterPro" id="IPR037171">
    <property type="entry name" value="NagB/RpiA_transferase-like"/>
</dbReference>
<dbReference type="GO" id="GO:0004342">
    <property type="term" value="F:glucosamine-6-phosphate deaminase activity"/>
    <property type="evidence" value="ECO:0007669"/>
    <property type="project" value="InterPro"/>
</dbReference>
<dbReference type="Gene3D" id="3.40.50.1360">
    <property type="match status" value="1"/>
</dbReference>
<dbReference type="GO" id="GO:0005975">
    <property type="term" value="P:carbohydrate metabolic process"/>
    <property type="evidence" value="ECO:0007669"/>
    <property type="project" value="InterPro"/>
</dbReference>
<dbReference type="GO" id="GO:0006046">
    <property type="term" value="P:N-acetylglucosamine catabolic process"/>
    <property type="evidence" value="ECO:0007669"/>
    <property type="project" value="TreeGrafter"/>
</dbReference>
<dbReference type="RefSeq" id="WP_262429461.1">
    <property type="nucleotide sequence ID" value="NZ_JACRTG010000018.1"/>
</dbReference>
<dbReference type="PROSITE" id="PS01161">
    <property type="entry name" value="GLC_GALNAC_ISOMERASE"/>
    <property type="match status" value="1"/>
</dbReference>
<evidence type="ECO:0000259" key="3">
    <source>
        <dbReference type="Pfam" id="PF01182"/>
    </source>
</evidence>
<evidence type="ECO:0000256" key="1">
    <source>
        <dbReference type="ARBA" id="ARBA00022801"/>
    </source>
</evidence>
<reference evidence="4" key="1">
    <citation type="submission" date="2020-08" db="EMBL/GenBank/DDBJ databases">
        <title>Genome public.</title>
        <authorList>
            <person name="Liu C."/>
            <person name="Sun Q."/>
        </authorList>
    </citation>
    <scope>NUCLEOTIDE SEQUENCE</scope>
    <source>
        <strain evidence="4">BX21</strain>
    </source>
</reference>
<dbReference type="PANTHER" id="PTHR11280">
    <property type="entry name" value="GLUCOSAMINE-6-PHOSPHATE ISOMERASE"/>
    <property type="match status" value="1"/>
</dbReference>
<dbReference type="GO" id="GO:0019262">
    <property type="term" value="P:N-acetylneuraminate catabolic process"/>
    <property type="evidence" value="ECO:0007669"/>
    <property type="project" value="TreeGrafter"/>
</dbReference>
<name>A0A926EWU9_9FIRM</name>
<keyword evidence="2" id="KW-0119">Carbohydrate metabolism</keyword>
<dbReference type="SUPFAM" id="SSF100950">
    <property type="entry name" value="NagB/RpiA/CoA transferase-like"/>
    <property type="match status" value="1"/>
</dbReference>
<evidence type="ECO:0000313" key="5">
    <source>
        <dbReference type="Proteomes" id="UP000601171"/>
    </source>
</evidence>
<dbReference type="CDD" id="cd01399">
    <property type="entry name" value="GlcN6P_deaminase"/>
    <property type="match status" value="1"/>
</dbReference>
<dbReference type="PANTHER" id="PTHR11280:SF5">
    <property type="entry name" value="GLUCOSAMINE-6-PHOSPHATE ISOMERASE"/>
    <property type="match status" value="1"/>
</dbReference>
<organism evidence="4 5">
    <name type="scientific">Paratissierella segnis</name>
    <dbReference type="NCBI Taxonomy" id="2763679"/>
    <lineage>
        <taxon>Bacteria</taxon>
        <taxon>Bacillati</taxon>
        <taxon>Bacillota</taxon>
        <taxon>Tissierellia</taxon>
        <taxon>Tissierellales</taxon>
        <taxon>Tissierellaceae</taxon>
        <taxon>Paratissierella</taxon>
    </lineage>
</organism>
<dbReference type="Proteomes" id="UP000601171">
    <property type="component" value="Unassembled WGS sequence"/>
</dbReference>
<dbReference type="InterPro" id="IPR018321">
    <property type="entry name" value="Glucosamine6P_isomerase_CS"/>
</dbReference>
<keyword evidence="1" id="KW-0378">Hydrolase</keyword>
<proteinExistence type="predicted"/>
<keyword evidence="5" id="KW-1185">Reference proteome</keyword>